<dbReference type="PROSITE" id="PS52016">
    <property type="entry name" value="TONB_DEPENDENT_REC_3"/>
    <property type="match status" value="1"/>
</dbReference>
<evidence type="ECO:0000256" key="1">
    <source>
        <dbReference type="ARBA" id="ARBA00004571"/>
    </source>
</evidence>
<evidence type="ECO:0000256" key="11">
    <source>
        <dbReference type="PROSITE-ProRule" id="PRU01360"/>
    </source>
</evidence>
<comment type="caution">
    <text evidence="16">The sequence shown here is derived from an EMBL/GenBank/DDBJ whole genome shotgun (WGS) entry which is preliminary data.</text>
</comment>
<feature type="chain" id="PRO_5016883166" evidence="13">
    <location>
        <begin position="38"/>
        <end position="693"/>
    </location>
</feature>
<comment type="subcellular location">
    <subcellularLocation>
        <location evidence="1 11">Cell outer membrane</location>
        <topology evidence="1 11">Multi-pass membrane protein</topology>
    </subcellularLocation>
</comment>
<feature type="signal peptide" evidence="13">
    <location>
        <begin position="1"/>
        <end position="37"/>
    </location>
</feature>
<accession>A0A366JG69</accession>
<evidence type="ECO:0000256" key="2">
    <source>
        <dbReference type="ARBA" id="ARBA00022448"/>
    </source>
</evidence>
<dbReference type="AlphaFoldDB" id="A0A366JG69"/>
<evidence type="ECO:0000256" key="9">
    <source>
        <dbReference type="ARBA" id="ARBA00023136"/>
    </source>
</evidence>
<organism evidence="16 17">
    <name type="scientific">Marinomonas rhizomae</name>
    <dbReference type="NCBI Taxonomy" id="491948"/>
    <lineage>
        <taxon>Bacteria</taxon>
        <taxon>Pseudomonadati</taxon>
        <taxon>Pseudomonadota</taxon>
        <taxon>Gammaproteobacteria</taxon>
        <taxon>Oceanospirillales</taxon>
        <taxon>Oceanospirillaceae</taxon>
        <taxon>Marinomonas</taxon>
    </lineage>
</organism>
<dbReference type="InterPro" id="IPR012910">
    <property type="entry name" value="Plug_dom"/>
</dbReference>
<dbReference type="OrthoDB" id="127311at2"/>
<protein>
    <submittedName>
        <fullName evidence="16">Outer membrane receptor protein involved in Fe transport</fullName>
    </submittedName>
</protein>
<keyword evidence="7" id="KW-0406">Ion transport</keyword>
<evidence type="ECO:0000256" key="3">
    <source>
        <dbReference type="ARBA" id="ARBA00022452"/>
    </source>
</evidence>
<keyword evidence="4" id="KW-0410">Iron transport</keyword>
<gene>
    <name evidence="16" type="ORF">DFP80_101262</name>
</gene>
<reference evidence="16 17" key="1">
    <citation type="submission" date="2018-06" db="EMBL/GenBank/DDBJ databases">
        <title>Genomic Encyclopedia of Type Strains, Phase III (KMG-III): the genomes of soil and plant-associated and newly described type strains.</title>
        <authorList>
            <person name="Whitman W."/>
        </authorList>
    </citation>
    <scope>NUCLEOTIDE SEQUENCE [LARGE SCALE GENOMIC DNA]</scope>
    <source>
        <strain evidence="16 17">CECT 7377</strain>
    </source>
</reference>
<keyword evidence="6" id="KW-0408">Iron</keyword>
<feature type="domain" description="TonB-dependent receptor plug" evidence="15">
    <location>
        <begin position="57"/>
        <end position="169"/>
    </location>
</feature>
<dbReference type="Gene3D" id="2.40.170.20">
    <property type="entry name" value="TonB-dependent receptor, beta-barrel domain"/>
    <property type="match status" value="1"/>
</dbReference>
<dbReference type="GO" id="GO:0006826">
    <property type="term" value="P:iron ion transport"/>
    <property type="evidence" value="ECO:0007669"/>
    <property type="project" value="UniProtKB-KW"/>
</dbReference>
<dbReference type="EMBL" id="QNSE01000001">
    <property type="protein sequence ID" value="RBP85767.1"/>
    <property type="molecule type" value="Genomic_DNA"/>
</dbReference>
<keyword evidence="9 11" id="KW-0472">Membrane</keyword>
<evidence type="ECO:0000256" key="13">
    <source>
        <dbReference type="SAM" id="SignalP"/>
    </source>
</evidence>
<dbReference type="GO" id="GO:0009279">
    <property type="term" value="C:cell outer membrane"/>
    <property type="evidence" value="ECO:0007669"/>
    <property type="project" value="UniProtKB-SubCell"/>
</dbReference>
<keyword evidence="5 11" id="KW-0812">Transmembrane</keyword>
<dbReference type="InterPro" id="IPR000531">
    <property type="entry name" value="Beta-barrel_TonB"/>
</dbReference>
<dbReference type="Pfam" id="PF07715">
    <property type="entry name" value="Plug"/>
    <property type="match status" value="1"/>
</dbReference>
<evidence type="ECO:0000256" key="5">
    <source>
        <dbReference type="ARBA" id="ARBA00022692"/>
    </source>
</evidence>
<evidence type="ECO:0000256" key="6">
    <source>
        <dbReference type="ARBA" id="ARBA00023004"/>
    </source>
</evidence>
<sequence>MSLLKNNSSVQFPSNLSAVALAVISINAVSVSSTAFAEEVNSIPTLVVTGEKIDKNIKETTTAVTVIREETYDSGESKEVNDVVTVAPNVTSAGFGTINIRGVNGAGAAVGGNAFMTGGRPRISTSVDGVTESWGGYNFTPAQLWDTQQVEVLRGPQSTTQGTNAIGGAVIINTNDPAFTSESAVRIGLEQYENNNLNYNLAIMNNGVLVEDELAYRITFDGTKGEGFLNYEQENSELNDGPDVNDSESQNFRGKLLWKPKNINGLEAKLTLVHRKNTGEYLSWANDSDNNFSNQTMTLDSNNNENTRLQDSTVDTISTEISYDISNQTKNILQVSYNDYTAYFDEYPGDTIAKKTEKSITVENRIIYSPSDSNLSGFIGAYASQADTTLDVDFTTFANNFYVADGTKTTLALYGDTAYSLSDKTTLNIGGRLENENQDRTLVRWSTQTLNQDENTTVFLPKLSATYALNQSTTLGASVSRGYNGGGAALDWSDYSYYTYDKEEVTAYEFSSKSQFQDFNINASVFFNDYSDYQAYTSDRLENVKSAHTYGAELEAVTFINENLEIRGSIGTLQTKVDSTDADTSSWNGNEITYSPDLNLGLGFTQYIGDNWSFGADATYVGEYYSDLANTEDYKAGDYITTNARVKYEMGDLMIDGYIKNLTNEDVVYLINRGTRASVGQTRTIGLSATYRM</sequence>
<evidence type="ECO:0000256" key="7">
    <source>
        <dbReference type="ARBA" id="ARBA00023065"/>
    </source>
</evidence>
<keyword evidence="13" id="KW-0732">Signal</keyword>
<keyword evidence="2 11" id="KW-0813">Transport</keyword>
<keyword evidence="10 11" id="KW-0998">Cell outer membrane</keyword>
<keyword evidence="16" id="KW-0675">Receptor</keyword>
<dbReference type="PANTHER" id="PTHR32552">
    <property type="entry name" value="FERRICHROME IRON RECEPTOR-RELATED"/>
    <property type="match status" value="1"/>
</dbReference>
<keyword evidence="3 11" id="KW-1134">Transmembrane beta strand</keyword>
<dbReference type="InterPro" id="IPR036942">
    <property type="entry name" value="Beta-barrel_TonB_sf"/>
</dbReference>
<evidence type="ECO:0000256" key="4">
    <source>
        <dbReference type="ARBA" id="ARBA00022496"/>
    </source>
</evidence>
<comment type="similarity">
    <text evidence="11 12">Belongs to the TonB-dependent receptor family.</text>
</comment>
<dbReference type="PANTHER" id="PTHR32552:SF81">
    <property type="entry name" value="TONB-DEPENDENT OUTER MEMBRANE RECEPTOR"/>
    <property type="match status" value="1"/>
</dbReference>
<evidence type="ECO:0000256" key="8">
    <source>
        <dbReference type="ARBA" id="ARBA00023077"/>
    </source>
</evidence>
<name>A0A366JG69_9GAMM</name>
<dbReference type="Pfam" id="PF00593">
    <property type="entry name" value="TonB_dep_Rec_b-barrel"/>
    <property type="match status" value="1"/>
</dbReference>
<evidence type="ECO:0000256" key="10">
    <source>
        <dbReference type="ARBA" id="ARBA00023237"/>
    </source>
</evidence>
<dbReference type="Proteomes" id="UP000252792">
    <property type="component" value="Unassembled WGS sequence"/>
</dbReference>
<feature type="domain" description="TonB-dependent receptor-like beta-barrel" evidence="14">
    <location>
        <begin position="275"/>
        <end position="662"/>
    </location>
</feature>
<proteinExistence type="inferred from homology"/>
<evidence type="ECO:0000256" key="12">
    <source>
        <dbReference type="RuleBase" id="RU003357"/>
    </source>
</evidence>
<evidence type="ECO:0000259" key="14">
    <source>
        <dbReference type="Pfam" id="PF00593"/>
    </source>
</evidence>
<evidence type="ECO:0000313" key="17">
    <source>
        <dbReference type="Proteomes" id="UP000252792"/>
    </source>
</evidence>
<dbReference type="RefSeq" id="WP_113915002.1">
    <property type="nucleotide sequence ID" value="NZ_QNSE01000001.1"/>
</dbReference>
<evidence type="ECO:0000259" key="15">
    <source>
        <dbReference type="Pfam" id="PF07715"/>
    </source>
</evidence>
<evidence type="ECO:0000313" key="16">
    <source>
        <dbReference type="EMBL" id="RBP85767.1"/>
    </source>
</evidence>
<keyword evidence="17" id="KW-1185">Reference proteome</keyword>
<keyword evidence="8 12" id="KW-0798">TonB box</keyword>
<dbReference type="SUPFAM" id="SSF56935">
    <property type="entry name" value="Porins"/>
    <property type="match status" value="1"/>
</dbReference>
<dbReference type="InterPro" id="IPR039426">
    <property type="entry name" value="TonB-dep_rcpt-like"/>
</dbReference>